<evidence type="ECO:0000313" key="2">
    <source>
        <dbReference type="Proteomes" id="UP000324897"/>
    </source>
</evidence>
<proteinExistence type="predicted"/>
<dbReference type="Gene3D" id="2.10.25.10">
    <property type="entry name" value="Laminin"/>
    <property type="match status" value="1"/>
</dbReference>
<dbReference type="Gramene" id="TVU20916">
    <property type="protein sequence ID" value="TVU20916"/>
    <property type="gene ID" value="EJB05_30520"/>
</dbReference>
<accession>A0A5J9UBI7</accession>
<evidence type="ECO:0008006" key="3">
    <source>
        <dbReference type="Google" id="ProtNLM"/>
    </source>
</evidence>
<dbReference type="AlphaFoldDB" id="A0A5J9UBI7"/>
<organism evidence="1 2">
    <name type="scientific">Eragrostis curvula</name>
    <name type="common">weeping love grass</name>
    <dbReference type="NCBI Taxonomy" id="38414"/>
    <lineage>
        <taxon>Eukaryota</taxon>
        <taxon>Viridiplantae</taxon>
        <taxon>Streptophyta</taxon>
        <taxon>Embryophyta</taxon>
        <taxon>Tracheophyta</taxon>
        <taxon>Spermatophyta</taxon>
        <taxon>Magnoliopsida</taxon>
        <taxon>Liliopsida</taxon>
        <taxon>Poales</taxon>
        <taxon>Poaceae</taxon>
        <taxon>PACMAD clade</taxon>
        <taxon>Chloridoideae</taxon>
        <taxon>Eragrostideae</taxon>
        <taxon>Eragrostidinae</taxon>
        <taxon>Eragrostis</taxon>
    </lineage>
</organism>
<dbReference type="EMBL" id="RWGY01000026">
    <property type="protein sequence ID" value="TVU20916.1"/>
    <property type="molecule type" value="Genomic_DNA"/>
</dbReference>
<protein>
    <recommendedName>
        <fullName evidence="3">EGF-like domain-containing protein</fullName>
    </recommendedName>
</protein>
<dbReference type="OrthoDB" id="1932705at2759"/>
<comment type="caution">
    <text evidence="1">The sequence shown here is derived from an EMBL/GenBank/DDBJ whole genome shotgun (WGS) entry which is preliminary data.</text>
</comment>
<feature type="non-terminal residue" evidence="1">
    <location>
        <position position="1"/>
    </location>
</feature>
<sequence>MGCNTLAYLILYSRYNSRTGYTTACASVCESPKALTNGSWLGVGCCQNAITDGLTRYDVYFKSVHKDSNSYQFNQCCYAALVATETFNFSSEFITTMRFNETYKGQQPLVLDWAIGNVTCNVAKNMPSYACRDRNSACVDSTNGPGYLCKCSDGYEGNPYLSDGCTDVDECKQNSSSCPRGTCIGSSVLVIIIFCTRTIFERQKLTNVKKQYFQQHGGFLLLEKTKSDQGLAFTS</sequence>
<gene>
    <name evidence="1" type="ORF">EJB05_30520</name>
</gene>
<name>A0A5J9UBI7_9POAL</name>
<keyword evidence="2" id="KW-1185">Reference proteome</keyword>
<reference evidence="1 2" key="1">
    <citation type="journal article" date="2019" name="Sci. Rep.">
        <title>A high-quality genome of Eragrostis curvula grass provides insights into Poaceae evolution and supports new strategies to enhance forage quality.</title>
        <authorList>
            <person name="Carballo J."/>
            <person name="Santos B.A.C.M."/>
            <person name="Zappacosta D."/>
            <person name="Garbus I."/>
            <person name="Selva J.P."/>
            <person name="Gallo C.A."/>
            <person name="Diaz A."/>
            <person name="Albertini E."/>
            <person name="Caccamo M."/>
            <person name="Echenique V."/>
        </authorList>
    </citation>
    <scope>NUCLEOTIDE SEQUENCE [LARGE SCALE GENOMIC DNA]</scope>
    <source>
        <strain evidence="2">cv. Victoria</strain>
        <tissue evidence="1">Leaf</tissue>
    </source>
</reference>
<dbReference type="PANTHER" id="PTHR33491">
    <property type="entry name" value="OSJNBA0016N04.9 PROTEIN"/>
    <property type="match status" value="1"/>
</dbReference>
<dbReference type="Proteomes" id="UP000324897">
    <property type="component" value="Unassembled WGS sequence"/>
</dbReference>
<evidence type="ECO:0000313" key="1">
    <source>
        <dbReference type="EMBL" id="TVU20916.1"/>
    </source>
</evidence>
<dbReference type="FunFam" id="2.10.25.10:FF:000628">
    <property type="entry name" value="Wall-associated receptor kinase 2"/>
    <property type="match status" value="1"/>
</dbReference>